<accession>A0AAE9X465</accession>
<protein>
    <submittedName>
        <fullName evidence="1">Uncharacterized protein</fullName>
    </submittedName>
</protein>
<evidence type="ECO:0000313" key="1">
    <source>
        <dbReference type="EMBL" id="WBY65451.1"/>
    </source>
</evidence>
<sequence>MAQEKMHLALRELKKVKRMYKTFEELEKHHNENYRNAPFFISLDDYLSIADMKSDEFAYHPPIIAWNYSKLIYRFDVDAEQEIKRTKITDSIPSDIFTRMPAWSIFIETNNLRYEESKVKGFFVSFDFMEELGGNILLFLFYYKNEVLPFLFPLIENGSIMDSFDKTEQIIFQTVKLNDDIKNLLSEAISLLLFICTQNNDITHGKSKKTPTKSNGLIIENDVIFNYAAVAIGNAIRLNRKEVKEKDSKNGSHKTRRPHIRRAHWHGYWTGKRDEPENRKFDLKWLPPFAIGLKDGAEIPAVVHKIKK</sequence>
<evidence type="ECO:0000313" key="2">
    <source>
        <dbReference type="Proteomes" id="UP001211639"/>
    </source>
</evidence>
<dbReference type="Proteomes" id="UP001211639">
    <property type="component" value="Segment"/>
</dbReference>
<organism evidence="1 2">
    <name type="scientific">Pasteurella phage vB_PmuM_CFP3</name>
    <dbReference type="NCBI Taxonomy" id="3017169"/>
    <lineage>
        <taxon>Viruses</taxon>
        <taxon>Duplodnaviria</taxon>
        <taxon>Heunggongvirae</taxon>
        <taxon>Uroviricota</taxon>
        <taxon>Caudoviricetes</taxon>
        <taxon>Peduoviridae</taxon>
        <taxon>Irtavirus</taxon>
        <taxon>Irtavirus CFP3</taxon>
    </lineage>
</organism>
<dbReference type="EMBL" id="OQ025560">
    <property type="protein sequence ID" value="WBY65451.1"/>
    <property type="molecule type" value="Genomic_DNA"/>
</dbReference>
<dbReference type="CDD" id="cd22987">
    <property type="entry name" value="AcrVA2-like"/>
    <property type="match status" value="1"/>
</dbReference>
<dbReference type="Pfam" id="PF26125">
    <property type="entry name" value="AcrVA2-like"/>
    <property type="match status" value="1"/>
</dbReference>
<name>A0AAE9X465_9CAUD</name>
<reference evidence="1" key="1">
    <citation type="submission" date="2022-12" db="EMBL/GenBank/DDBJ databases">
        <title>Complete genomic sequence of Pasteurella multocida phage vB_PmuM_CFP3.</title>
        <authorList>
            <person name="Cheng L."/>
            <person name="Chen H."/>
            <person name="Jiang N."/>
            <person name="Fu Q."/>
            <person name="Liu R."/>
            <person name="Huang Y."/>
            <person name="Fu G."/>
        </authorList>
    </citation>
    <scope>NUCLEOTIDE SEQUENCE</scope>
</reference>
<gene>
    <name evidence="1" type="ORF">FP3_000020</name>
</gene>
<keyword evidence="2" id="KW-1185">Reference proteome</keyword>
<proteinExistence type="predicted"/>
<dbReference type="InterPro" id="IPR058915">
    <property type="entry name" value="AcrVA2-like"/>
</dbReference>